<gene>
    <name evidence="3" type="ORF">H9L09_13695</name>
</gene>
<dbReference type="PANTHER" id="PTHR43156">
    <property type="entry name" value="STAGE II SPORULATION PROTEIN E-RELATED"/>
    <property type="match status" value="1"/>
</dbReference>
<dbReference type="Pfam" id="PF00989">
    <property type="entry name" value="PAS"/>
    <property type="match status" value="1"/>
</dbReference>
<dbReference type="RefSeq" id="WP_187577453.1">
    <property type="nucleotide sequence ID" value="NZ_CP060713.1"/>
</dbReference>
<dbReference type="SMART" id="SM00331">
    <property type="entry name" value="PP2C_SIG"/>
    <property type="match status" value="1"/>
</dbReference>
<dbReference type="EMBL" id="CP060713">
    <property type="protein sequence ID" value="QNN51617.1"/>
    <property type="molecule type" value="Genomic_DNA"/>
</dbReference>
<dbReference type="KEGG" id="nmes:H9L09_13695"/>
<dbReference type="InterPro" id="IPR052016">
    <property type="entry name" value="Bact_Sigma-Reg"/>
</dbReference>
<keyword evidence="4" id="KW-1185">Reference proteome</keyword>
<evidence type="ECO:0000313" key="3">
    <source>
        <dbReference type="EMBL" id="QNN51617.1"/>
    </source>
</evidence>
<keyword evidence="1" id="KW-0378">Hydrolase</keyword>
<organism evidence="3 4">
    <name type="scientific">Nocardioides mesophilus</name>
    <dbReference type="NCBI Taxonomy" id="433659"/>
    <lineage>
        <taxon>Bacteria</taxon>
        <taxon>Bacillati</taxon>
        <taxon>Actinomycetota</taxon>
        <taxon>Actinomycetes</taxon>
        <taxon>Propionibacteriales</taxon>
        <taxon>Nocardioidaceae</taxon>
        <taxon>Nocardioides</taxon>
    </lineage>
</organism>
<reference evidence="3 4" key="1">
    <citation type="submission" date="2020-08" db="EMBL/GenBank/DDBJ databases">
        <title>Genome sequence of Nocardioides mesophilus KACC 16243T.</title>
        <authorList>
            <person name="Hyun D.-W."/>
            <person name="Bae J.-W."/>
        </authorList>
    </citation>
    <scope>NUCLEOTIDE SEQUENCE [LARGE SCALE GENOMIC DNA]</scope>
    <source>
        <strain evidence="3 4">KACC 16243</strain>
    </source>
</reference>
<dbReference type="PANTHER" id="PTHR43156:SF2">
    <property type="entry name" value="STAGE II SPORULATION PROTEIN E"/>
    <property type="match status" value="1"/>
</dbReference>
<dbReference type="AlphaFoldDB" id="A0A7G9R7P2"/>
<evidence type="ECO:0000313" key="4">
    <source>
        <dbReference type="Proteomes" id="UP000515947"/>
    </source>
</evidence>
<evidence type="ECO:0000259" key="2">
    <source>
        <dbReference type="PROSITE" id="PS50112"/>
    </source>
</evidence>
<feature type="domain" description="PAS" evidence="2">
    <location>
        <begin position="17"/>
        <end position="82"/>
    </location>
</feature>
<dbReference type="InterPro" id="IPR003018">
    <property type="entry name" value="GAF"/>
</dbReference>
<dbReference type="InterPro" id="IPR035965">
    <property type="entry name" value="PAS-like_dom_sf"/>
</dbReference>
<dbReference type="Gene3D" id="3.30.450.40">
    <property type="match status" value="2"/>
</dbReference>
<dbReference type="InterPro" id="IPR001932">
    <property type="entry name" value="PPM-type_phosphatase-like_dom"/>
</dbReference>
<dbReference type="Pfam" id="PF07228">
    <property type="entry name" value="SpoIIE"/>
    <property type="match status" value="1"/>
</dbReference>
<dbReference type="GO" id="GO:0016791">
    <property type="term" value="F:phosphatase activity"/>
    <property type="evidence" value="ECO:0007669"/>
    <property type="project" value="TreeGrafter"/>
</dbReference>
<accession>A0A7G9R7P2</accession>
<dbReference type="Proteomes" id="UP000515947">
    <property type="component" value="Chromosome"/>
</dbReference>
<sequence length="715" mass="75955">MRSAGGDAGRGWREATRVLDGVMIGALAVDGGGTLTYCNAAAVALLGRQREELLGRDIRDLLFEEPEHGAVEEVLRHLGTGQAWAGELPMVRAGGLVEPLATSWSPLTDGEGVVGALLIAEEAAGSGAHARRLAARLRRLAAVTTELLVAETVEAVSAIVTGQLADTAGATVSSLSTLVDDETLALIAMRGGRHGAASRWATYPLAASTPAGDTIRSGRMLVLRSSAEIAERYPTVESAADGERSMVCLPLQTTGGPLGVVTLSFPGRRALDAAELEFLGILADVCAQTLDRIRAVAAAADRESKLQFLADASEQLSSSLDYRATLRRVADLAVPWFADWCAIQLLQDGELRTLSIAHEDSSLVQLVEDLQTKYPPPRDGSRGAYKVLATGESELVPEVTDELLAVAAVDEEHLRLLRTLNFRSGLAVPLKVQDRVLGVITWVAGDRGRRFGRADQAFGEDLARRAAIAIDNSQLHSELRDVALKLQHAVLPAGLPKLDDVELAVCYQPAGRTDAGGDFYDVLPLDEGRLAVFVGDVMGRGVQAASAMAQMRSAVRTLVALDPEPATVMTGLDVVFDKLDMDQLVTVVYAVVDPARQQVRVINAGHPAPLVLGADGSSAEVTTSGTLLLGVGGGRREVVTAPLRDEDTLLLFTDGLVERRGEDLEQGSVRLRRAAVELLPPRALDEGLPMLVEAVRDPDRDDDVAALAVRPHRRG</sequence>
<evidence type="ECO:0000256" key="1">
    <source>
        <dbReference type="ARBA" id="ARBA00022801"/>
    </source>
</evidence>
<dbReference type="PROSITE" id="PS50112">
    <property type="entry name" value="PAS"/>
    <property type="match status" value="1"/>
</dbReference>
<dbReference type="InterPro" id="IPR013767">
    <property type="entry name" value="PAS_fold"/>
</dbReference>
<dbReference type="Gene3D" id="3.30.450.20">
    <property type="entry name" value="PAS domain"/>
    <property type="match status" value="1"/>
</dbReference>
<dbReference type="SUPFAM" id="SSF55781">
    <property type="entry name" value="GAF domain-like"/>
    <property type="match status" value="2"/>
</dbReference>
<dbReference type="SMART" id="SM00065">
    <property type="entry name" value="GAF"/>
    <property type="match status" value="2"/>
</dbReference>
<dbReference type="CDD" id="cd00130">
    <property type="entry name" value="PAS"/>
    <property type="match status" value="1"/>
</dbReference>
<dbReference type="SUPFAM" id="SSF55785">
    <property type="entry name" value="PYP-like sensor domain (PAS domain)"/>
    <property type="match status" value="1"/>
</dbReference>
<dbReference type="SUPFAM" id="SSF81606">
    <property type="entry name" value="PP2C-like"/>
    <property type="match status" value="1"/>
</dbReference>
<dbReference type="Gene3D" id="3.60.40.10">
    <property type="entry name" value="PPM-type phosphatase domain"/>
    <property type="match status" value="1"/>
</dbReference>
<dbReference type="InterPro" id="IPR000014">
    <property type="entry name" value="PAS"/>
</dbReference>
<name>A0A7G9R7P2_9ACTN</name>
<dbReference type="Pfam" id="PF13185">
    <property type="entry name" value="GAF_2"/>
    <property type="match status" value="1"/>
</dbReference>
<dbReference type="NCBIfam" id="TIGR00229">
    <property type="entry name" value="sensory_box"/>
    <property type="match status" value="1"/>
</dbReference>
<protein>
    <submittedName>
        <fullName evidence="3">SpoIIE family protein phosphatase</fullName>
    </submittedName>
</protein>
<dbReference type="InterPro" id="IPR029016">
    <property type="entry name" value="GAF-like_dom_sf"/>
</dbReference>
<proteinExistence type="predicted"/>
<dbReference type="Pfam" id="PF01590">
    <property type="entry name" value="GAF"/>
    <property type="match status" value="1"/>
</dbReference>
<dbReference type="SMART" id="SM00091">
    <property type="entry name" value="PAS"/>
    <property type="match status" value="1"/>
</dbReference>
<dbReference type="InterPro" id="IPR036457">
    <property type="entry name" value="PPM-type-like_dom_sf"/>
</dbReference>